<protein>
    <recommendedName>
        <fullName evidence="9">Prenyltransferase</fullName>
    </recommendedName>
</protein>
<dbReference type="GO" id="GO:0016765">
    <property type="term" value="F:transferase activity, transferring alkyl or aryl (other than methyl) groups"/>
    <property type="evidence" value="ECO:0007669"/>
    <property type="project" value="InterPro"/>
</dbReference>
<feature type="transmembrane region" description="Helical" evidence="6">
    <location>
        <begin position="254"/>
        <end position="280"/>
    </location>
</feature>
<keyword evidence="4 6" id="KW-1133">Transmembrane helix</keyword>
<dbReference type="EMBL" id="LUUB01000063">
    <property type="protein sequence ID" value="OAF08134.1"/>
    <property type="molecule type" value="Genomic_DNA"/>
</dbReference>
<reference evidence="7 8" key="1">
    <citation type="submission" date="2016-03" db="EMBL/GenBank/DDBJ databases">
        <title>Draft Genome Sequence of the Strain BR 10245 (Bradyrhizobium sp.) isolated from nodules of Centrolobium paraense.</title>
        <authorList>
            <person name="Simoes-Araujo J.L.Sr."/>
            <person name="Barauna A.C."/>
            <person name="Silva K."/>
            <person name="Zilli J.E."/>
        </authorList>
    </citation>
    <scope>NUCLEOTIDE SEQUENCE [LARGE SCALE GENOMIC DNA]</scope>
    <source>
        <strain evidence="7 8">BR 10245</strain>
    </source>
</reference>
<sequence>MEQPVWQYDSGTLEPSATPALAGTLVIDLEGALLRSQLAFEAFFADVGGAFARLRAKGSLSRAALEDVLAQAEVDYAHLPYDADVLSQALAARARGEKIYLVAGRFAHHAAGIASHLGFDGVVAPAALVTGDALPFDRGSIERISDRSGSRPASPKTSSLKTSSLKIWAKALRVYQYAKNTLVFVPAITAHQMHLATLGYALLAFLAFSACASGAYLMNDLLDLAADRQHPTKRHRALAAGDLPISSALLAIPALWLFAVAASLCISAVFLGVLGAYLVTTIAYSLVLKRKMLVDVVTLAGLYTLRIIAGAVGVGVVLSEWLLIFSLFVFTSLALIKRFSELSMRQGAGLADPSNRDYRITDLHVIAAMAAASAMNAVTVFSLYVSSSAVTPLYSRPWMLWLLNPLLLYWFGRALMMAHRREMPDDPIIYTFRDAASRITVAAMICIMLAAI</sequence>
<organism evidence="7 8">
    <name type="scientific">Bradyrhizobium centrolobii</name>
    <dbReference type="NCBI Taxonomy" id="1505087"/>
    <lineage>
        <taxon>Bacteria</taxon>
        <taxon>Pseudomonadati</taxon>
        <taxon>Pseudomonadota</taxon>
        <taxon>Alphaproteobacteria</taxon>
        <taxon>Hyphomicrobiales</taxon>
        <taxon>Nitrobacteraceae</taxon>
        <taxon>Bradyrhizobium</taxon>
    </lineage>
</organism>
<gene>
    <name evidence="7" type="ORF">AYJ54_15440</name>
</gene>
<keyword evidence="5 6" id="KW-0472">Membrane</keyword>
<feature type="transmembrane region" description="Helical" evidence="6">
    <location>
        <begin position="398"/>
        <end position="416"/>
    </location>
</feature>
<evidence type="ECO:0000256" key="3">
    <source>
        <dbReference type="ARBA" id="ARBA00022692"/>
    </source>
</evidence>
<feature type="transmembrane region" description="Helical" evidence="6">
    <location>
        <begin position="198"/>
        <end position="218"/>
    </location>
</feature>
<dbReference type="OrthoDB" id="9803632at2"/>
<evidence type="ECO:0000313" key="7">
    <source>
        <dbReference type="EMBL" id="OAF08134.1"/>
    </source>
</evidence>
<dbReference type="InterPro" id="IPR044878">
    <property type="entry name" value="UbiA_sf"/>
</dbReference>
<dbReference type="NCBIfam" id="NF006088">
    <property type="entry name" value="PRK08238.1"/>
    <property type="match status" value="1"/>
</dbReference>
<dbReference type="Pfam" id="PF01040">
    <property type="entry name" value="UbiA"/>
    <property type="match status" value="1"/>
</dbReference>
<evidence type="ECO:0000256" key="6">
    <source>
        <dbReference type="SAM" id="Phobius"/>
    </source>
</evidence>
<comment type="caution">
    <text evidence="7">The sequence shown here is derived from an EMBL/GenBank/DDBJ whole genome shotgun (WGS) entry which is preliminary data.</text>
</comment>
<evidence type="ECO:0000256" key="2">
    <source>
        <dbReference type="ARBA" id="ARBA00022475"/>
    </source>
</evidence>
<comment type="subcellular location">
    <subcellularLocation>
        <location evidence="1">Membrane</location>
        <topology evidence="1">Multi-pass membrane protein</topology>
    </subcellularLocation>
</comment>
<keyword evidence="3 6" id="KW-0812">Transmembrane</keyword>
<keyword evidence="2" id="KW-1003">Cell membrane</keyword>
<evidence type="ECO:0000313" key="8">
    <source>
        <dbReference type="Proteomes" id="UP000076959"/>
    </source>
</evidence>
<accession>A0A176YLU5</accession>
<evidence type="ECO:0000256" key="4">
    <source>
        <dbReference type="ARBA" id="ARBA00022989"/>
    </source>
</evidence>
<proteinExistence type="predicted"/>
<feature type="transmembrane region" description="Helical" evidence="6">
    <location>
        <begin position="363"/>
        <end position="386"/>
    </location>
</feature>
<dbReference type="STRING" id="1505087.AYJ54_15440"/>
<keyword evidence="8" id="KW-1185">Reference proteome</keyword>
<dbReference type="Proteomes" id="UP000076959">
    <property type="component" value="Unassembled WGS sequence"/>
</dbReference>
<evidence type="ECO:0008006" key="9">
    <source>
        <dbReference type="Google" id="ProtNLM"/>
    </source>
</evidence>
<dbReference type="AlphaFoldDB" id="A0A176YLU5"/>
<evidence type="ECO:0000256" key="5">
    <source>
        <dbReference type="ARBA" id="ARBA00023136"/>
    </source>
</evidence>
<dbReference type="RefSeq" id="WP_082905758.1">
    <property type="nucleotide sequence ID" value="NZ_LUUB01000063.1"/>
</dbReference>
<evidence type="ECO:0000256" key="1">
    <source>
        <dbReference type="ARBA" id="ARBA00004141"/>
    </source>
</evidence>
<dbReference type="GO" id="GO:0016020">
    <property type="term" value="C:membrane"/>
    <property type="evidence" value="ECO:0007669"/>
    <property type="project" value="UniProtKB-SubCell"/>
</dbReference>
<dbReference type="CDD" id="cd13963">
    <property type="entry name" value="PT_UbiA_2"/>
    <property type="match status" value="1"/>
</dbReference>
<dbReference type="Gene3D" id="1.10.357.140">
    <property type="entry name" value="UbiA prenyltransferase"/>
    <property type="match status" value="1"/>
</dbReference>
<feature type="transmembrane region" description="Helical" evidence="6">
    <location>
        <begin position="318"/>
        <end position="336"/>
    </location>
</feature>
<dbReference type="InterPro" id="IPR000537">
    <property type="entry name" value="UbiA_prenyltransferase"/>
</dbReference>
<name>A0A176YLU5_9BRAD</name>